<feature type="non-terminal residue" evidence="1">
    <location>
        <position position="98"/>
    </location>
</feature>
<dbReference type="EMBL" id="HACG01044911">
    <property type="protein sequence ID" value="CEK91776.1"/>
    <property type="molecule type" value="Transcribed_RNA"/>
</dbReference>
<organism evidence="1">
    <name type="scientific">Arion vulgaris</name>
    <dbReference type="NCBI Taxonomy" id="1028688"/>
    <lineage>
        <taxon>Eukaryota</taxon>
        <taxon>Metazoa</taxon>
        <taxon>Spiralia</taxon>
        <taxon>Lophotrochozoa</taxon>
        <taxon>Mollusca</taxon>
        <taxon>Gastropoda</taxon>
        <taxon>Heterobranchia</taxon>
        <taxon>Euthyneura</taxon>
        <taxon>Panpulmonata</taxon>
        <taxon>Eupulmonata</taxon>
        <taxon>Stylommatophora</taxon>
        <taxon>Helicina</taxon>
        <taxon>Arionoidea</taxon>
        <taxon>Arionidae</taxon>
        <taxon>Arion</taxon>
    </lineage>
</organism>
<evidence type="ECO:0000313" key="1">
    <source>
        <dbReference type="EMBL" id="CEK91776.1"/>
    </source>
</evidence>
<proteinExistence type="predicted"/>
<sequence>MTAPGSLSSGPRNFFSIVFNWQHVMLSFLPRRLDIQKDFLISSSQLLHHGCSTMVHPPTVPVPGTVSVNTGDADDDAVRMIEKHYIYMLPPTQKAKPY</sequence>
<reference evidence="1" key="1">
    <citation type="submission" date="2014-12" db="EMBL/GenBank/DDBJ databases">
        <title>Insight into the proteome of Arion vulgaris.</title>
        <authorList>
            <person name="Aradska J."/>
            <person name="Bulat T."/>
            <person name="Smidak R."/>
            <person name="Sarate P."/>
            <person name="Gangsoo J."/>
            <person name="Sialana F."/>
            <person name="Bilban M."/>
            <person name="Lubec G."/>
        </authorList>
    </citation>
    <scope>NUCLEOTIDE SEQUENCE</scope>
    <source>
        <tissue evidence="1">Skin</tissue>
    </source>
</reference>
<dbReference type="AlphaFoldDB" id="A0A0B7BHH8"/>
<name>A0A0B7BHH8_9EUPU</name>
<protein>
    <submittedName>
        <fullName evidence="1">Uncharacterized protein</fullName>
    </submittedName>
</protein>
<gene>
    <name evidence="1" type="primary">ORF184817</name>
</gene>
<accession>A0A0B7BHH8</accession>